<dbReference type="Proteomes" id="UP000715095">
    <property type="component" value="Unassembled WGS sequence"/>
</dbReference>
<comment type="caution">
    <text evidence="1">The sequence shown here is derived from an EMBL/GenBank/DDBJ whole genome shotgun (WGS) entry which is preliminary data.</text>
</comment>
<organism evidence="1 2">
    <name type="scientific">Sutterella massiliensis</name>
    <dbReference type="NCBI Taxonomy" id="1816689"/>
    <lineage>
        <taxon>Bacteria</taxon>
        <taxon>Pseudomonadati</taxon>
        <taxon>Pseudomonadota</taxon>
        <taxon>Betaproteobacteria</taxon>
        <taxon>Burkholderiales</taxon>
        <taxon>Sutterellaceae</taxon>
        <taxon>Sutterella</taxon>
    </lineage>
</organism>
<reference evidence="1 2" key="1">
    <citation type="journal article" date="2021" name="Sci. Rep.">
        <title>The distribution of antibiotic resistance genes in chicken gut microbiota commensals.</title>
        <authorList>
            <person name="Juricova H."/>
            <person name="Matiasovicova J."/>
            <person name="Kubasova T."/>
            <person name="Cejkova D."/>
            <person name="Rychlik I."/>
        </authorList>
    </citation>
    <scope>NUCLEOTIDE SEQUENCE [LARGE SCALE GENOMIC DNA]</scope>
    <source>
        <strain evidence="1 2">An829</strain>
    </source>
</reference>
<name>A0ABS2DVX0_9BURK</name>
<sequence>VCDRMGWRIELLPSETGAHFRVTVVDVEDRESKPLRADERGEAGAS</sequence>
<dbReference type="EMBL" id="JACJJC010000025">
    <property type="protein sequence ID" value="MBM6704888.1"/>
    <property type="molecule type" value="Genomic_DNA"/>
</dbReference>
<gene>
    <name evidence="1" type="ORF">H6A60_10415</name>
</gene>
<accession>A0ABS2DVX0</accession>
<evidence type="ECO:0000313" key="2">
    <source>
        <dbReference type="Proteomes" id="UP000715095"/>
    </source>
</evidence>
<feature type="non-terminal residue" evidence="1">
    <location>
        <position position="1"/>
    </location>
</feature>
<evidence type="ECO:0000313" key="1">
    <source>
        <dbReference type="EMBL" id="MBM6704888.1"/>
    </source>
</evidence>
<keyword evidence="2" id="KW-1185">Reference proteome</keyword>
<protein>
    <submittedName>
        <fullName evidence="1">Uncharacterized protein</fullName>
    </submittedName>
</protein>
<proteinExistence type="predicted"/>